<feature type="compositionally biased region" description="Basic and acidic residues" evidence="1">
    <location>
        <begin position="766"/>
        <end position="778"/>
    </location>
</feature>
<evidence type="ECO:0000256" key="2">
    <source>
        <dbReference type="SAM" id="SignalP"/>
    </source>
</evidence>
<feature type="compositionally biased region" description="Polar residues" evidence="1">
    <location>
        <begin position="47"/>
        <end position="56"/>
    </location>
</feature>
<dbReference type="InterPro" id="IPR011049">
    <property type="entry name" value="Serralysin-like_metalloprot_C"/>
</dbReference>
<feature type="compositionally biased region" description="Gly residues" evidence="1">
    <location>
        <begin position="221"/>
        <end position="265"/>
    </location>
</feature>
<dbReference type="Proteomes" id="UP000009192">
    <property type="component" value="Unassembled WGS sequence"/>
</dbReference>
<feature type="compositionally biased region" description="Polar residues" evidence="1">
    <location>
        <begin position="206"/>
        <end position="219"/>
    </location>
</feature>
<feature type="compositionally biased region" description="Gly residues" evidence="1">
    <location>
        <begin position="326"/>
        <end position="379"/>
    </location>
</feature>
<feature type="chain" id="PRO_5006456489" evidence="2">
    <location>
        <begin position="18"/>
        <end position="785"/>
    </location>
</feature>
<dbReference type="EMBL" id="CH933807">
    <property type="protein sequence ID" value="EDW11048.2"/>
    <property type="molecule type" value="Genomic_DNA"/>
</dbReference>
<feature type="compositionally biased region" description="Basic and acidic residues" evidence="1">
    <location>
        <begin position="63"/>
        <end position="88"/>
    </location>
</feature>
<dbReference type="SUPFAM" id="SSF51120">
    <property type="entry name" value="beta-Roll"/>
    <property type="match status" value="1"/>
</dbReference>
<feature type="compositionally biased region" description="Low complexity" evidence="1">
    <location>
        <begin position="96"/>
        <end position="110"/>
    </location>
</feature>
<feature type="compositionally biased region" description="Gly residues" evidence="1">
    <location>
        <begin position="177"/>
        <end position="203"/>
    </location>
</feature>
<feature type="compositionally biased region" description="Gly residues" evidence="1">
    <location>
        <begin position="111"/>
        <end position="159"/>
    </location>
</feature>
<feature type="compositionally biased region" description="Gly residues" evidence="1">
    <location>
        <begin position="282"/>
        <end position="308"/>
    </location>
</feature>
<dbReference type="FunCoup" id="B4KFT3">
    <property type="interactions" value="49"/>
</dbReference>
<organism evidence="3 4">
    <name type="scientific">Drosophila mojavensis</name>
    <name type="common">Fruit fly</name>
    <dbReference type="NCBI Taxonomy" id="7230"/>
    <lineage>
        <taxon>Eukaryota</taxon>
        <taxon>Metazoa</taxon>
        <taxon>Ecdysozoa</taxon>
        <taxon>Arthropoda</taxon>
        <taxon>Hexapoda</taxon>
        <taxon>Insecta</taxon>
        <taxon>Pterygota</taxon>
        <taxon>Neoptera</taxon>
        <taxon>Endopterygota</taxon>
        <taxon>Diptera</taxon>
        <taxon>Brachycera</taxon>
        <taxon>Muscomorpha</taxon>
        <taxon>Ephydroidea</taxon>
        <taxon>Drosophilidae</taxon>
        <taxon>Drosophila</taxon>
    </lineage>
</organism>
<gene>
    <name evidence="3" type="primary">Dmoj\GI16002</name>
    <name evidence="3" type="ORF">Dmoj_GI16002</name>
</gene>
<feature type="compositionally biased region" description="Gly residues" evidence="1">
    <location>
        <begin position="397"/>
        <end position="477"/>
    </location>
</feature>
<feature type="region of interest" description="Disordered" evidence="1">
    <location>
        <begin position="766"/>
        <end position="785"/>
    </location>
</feature>
<dbReference type="InParanoid" id="B4KFT3"/>
<evidence type="ECO:0000313" key="4">
    <source>
        <dbReference type="Proteomes" id="UP000009192"/>
    </source>
</evidence>
<sequence>MLLCCWWTALLPMAVLGQTYYINFVFNNYRTATDNSSEENVIRLMNLPNSTQSASNPYIPDQSDSHETESGSDSSEEKLHHATDKIPTTDETIGSGTTDTGHNETGNNGTNTGGTGNGTSIGGPGNGTSIGGPGNGTSIGGLGNGTSIGGPGGPGGTDNGGASTASTNTVPTTTAIGGPGNGTSIGGPGNGTSIGGPGNGTDNGGASTASTNSVPTTTAIGGLGNGTSIGGPGNGTSIGGPGNGTGIGGPGNGTSIGGLGNGTDNGGASTASTNTVPETTIGGLGNGTSIGGPGNGTSIGGPGNGTDNGGASTASTNSVPTTTAIGGLGNGTSIGGPGNGTSIGGPGNGTSIGGPGNGTSIGGPGNGTSIGGLGNGTDNGGASTASTNSVPTTTAIGGLGNGTSIGGPGNGTSIGGPGNGTSIGGPGNGTSIGGPGNGTSIGGPGNGTSIGGPGNGTSIGGPGNGTSIGGPGNGTDNGGTSTVSTKTVPTTTTIDWLSATPHLPNFFKYPEAECNEDMRLHEVFGITLGRDHGLPAKVLCQFNNSWGGPWLLMYRLELPVRVHFRHWIFGYLTDDYKDLNINYLSLAHIMNKMRLAMLIIGQNNNKQLVYNLYDDVVISSFNDLFTLRKAHLVESNTTDLLYLSVGEVIQLDAGRNRSCPFRVVGAWWGNKVEKDVEAYCVFPVERDVKKPGYVAFFIKPNPFKVNNTAFYQTEITTRRPWAATIDLELMQQANNQSDVYDELLTDQFWQNKVKVRKEVKRRARIKEQFEEERRKEDQAGTMTKT</sequence>
<name>B4KFT3_DROMO</name>
<dbReference type="AlphaFoldDB" id="B4KFT3"/>
<feature type="compositionally biased region" description="Polar residues" evidence="1">
    <location>
        <begin position="311"/>
        <end position="324"/>
    </location>
</feature>
<feature type="compositionally biased region" description="Polar residues" evidence="1">
    <location>
        <begin position="268"/>
        <end position="278"/>
    </location>
</feature>
<proteinExistence type="predicted"/>
<dbReference type="eggNOG" id="KOG1565">
    <property type="taxonomic scope" value="Eukaryota"/>
</dbReference>
<reference evidence="3 4" key="1">
    <citation type="journal article" date="2007" name="Nature">
        <title>Evolution of genes and genomes on the Drosophila phylogeny.</title>
        <authorList>
            <consortium name="Drosophila 12 Genomes Consortium"/>
            <person name="Clark A.G."/>
            <person name="Eisen M.B."/>
            <person name="Smith D.R."/>
            <person name="Bergman C.M."/>
            <person name="Oliver B."/>
            <person name="Markow T.A."/>
            <person name="Kaufman T.C."/>
            <person name="Kellis M."/>
            <person name="Gelbart W."/>
            <person name="Iyer V.N."/>
            <person name="Pollard D.A."/>
            <person name="Sackton T.B."/>
            <person name="Larracuente A.M."/>
            <person name="Singh N.D."/>
            <person name="Abad J.P."/>
            <person name="Abt D.N."/>
            <person name="Adryan B."/>
            <person name="Aguade M."/>
            <person name="Akashi H."/>
            <person name="Anderson W.W."/>
            <person name="Aquadro C.F."/>
            <person name="Ardell D.H."/>
            <person name="Arguello R."/>
            <person name="Artieri C.G."/>
            <person name="Barbash D.A."/>
            <person name="Barker D."/>
            <person name="Barsanti P."/>
            <person name="Batterham P."/>
            <person name="Batzoglou S."/>
            <person name="Begun D."/>
            <person name="Bhutkar A."/>
            <person name="Blanco E."/>
            <person name="Bosak S.A."/>
            <person name="Bradley R.K."/>
            <person name="Brand A.D."/>
            <person name="Brent M.R."/>
            <person name="Brooks A.N."/>
            <person name="Brown R.H."/>
            <person name="Butlin R.K."/>
            <person name="Caggese C."/>
            <person name="Calvi B.R."/>
            <person name="Bernardo de Carvalho A."/>
            <person name="Caspi A."/>
            <person name="Castrezana S."/>
            <person name="Celniker S.E."/>
            <person name="Chang J.L."/>
            <person name="Chapple C."/>
            <person name="Chatterji S."/>
            <person name="Chinwalla A."/>
            <person name="Civetta A."/>
            <person name="Clifton S.W."/>
            <person name="Comeron J.M."/>
            <person name="Costello J.C."/>
            <person name="Coyne J.A."/>
            <person name="Daub J."/>
            <person name="David R.G."/>
            <person name="Delcher A.L."/>
            <person name="Delehaunty K."/>
            <person name="Do C.B."/>
            <person name="Ebling H."/>
            <person name="Edwards K."/>
            <person name="Eickbush T."/>
            <person name="Evans J.D."/>
            <person name="Filipski A."/>
            <person name="Findeiss S."/>
            <person name="Freyhult E."/>
            <person name="Fulton L."/>
            <person name="Fulton R."/>
            <person name="Garcia A.C."/>
            <person name="Gardiner A."/>
            <person name="Garfield D.A."/>
            <person name="Garvin B.E."/>
            <person name="Gibson G."/>
            <person name="Gilbert D."/>
            <person name="Gnerre S."/>
            <person name="Godfrey J."/>
            <person name="Good R."/>
            <person name="Gotea V."/>
            <person name="Gravely B."/>
            <person name="Greenberg A.J."/>
            <person name="Griffiths-Jones S."/>
            <person name="Gross S."/>
            <person name="Guigo R."/>
            <person name="Gustafson E.A."/>
            <person name="Haerty W."/>
            <person name="Hahn M.W."/>
            <person name="Halligan D.L."/>
            <person name="Halpern A.L."/>
            <person name="Halter G.M."/>
            <person name="Han M.V."/>
            <person name="Heger A."/>
            <person name="Hillier L."/>
            <person name="Hinrichs A.S."/>
            <person name="Holmes I."/>
            <person name="Hoskins R.A."/>
            <person name="Hubisz M.J."/>
            <person name="Hultmark D."/>
            <person name="Huntley M.A."/>
            <person name="Jaffe D.B."/>
            <person name="Jagadeeshan S."/>
            <person name="Jeck W.R."/>
            <person name="Johnson J."/>
            <person name="Jones C.D."/>
            <person name="Jordan W.C."/>
            <person name="Karpen G.H."/>
            <person name="Kataoka E."/>
            <person name="Keightley P.D."/>
            <person name="Kheradpour P."/>
            <person name="Kirkness E.F."/>
            <person name="Koerich L.B."/>
            <person name="Kristiansen K."/>
            <person name="Kudrna D."/>
            <person name="Kulathinal R.J."/>
            <person name="Kumar S."/>
            <person name="Kwok R."/>
            <person name="Lander E."/>
            <person name="Langley C.H."/>
            <person name="Lapoint R."/>
            <person name="Lazzaro B.P."/>
            <person name="Lee S.J."/>
            <person name="Levesque L."/>
            <person name="Li R."/>
            <person name="Lin C.F."/>
            <person name="Lin M.F."/>
            <person name="Lindblad-Toh K."/>
            <person name="Llopart A."/>
            <person name="Long M."/>
            <person name="Low L."/>
            <person name="Lozovsky E."/>
            <person name="Lu J."/>
            <person name="Luo M."/>
            <person name="Machado C.A."/>
            <person name="Makalowski W."/>
            <person name="Marzo M."/>
            <person name="Matsuda M."/>
            <person name="Matzkin L."/>
            <person name="McAllister B."/>
            <person name="McBride C.S."/>
            <person name="McKernan B."/>
            <person name="McKernan K."/>
            <person name="Mendez-Lago M."/>
            <person name="Minx P."/>
            <person name="Mollenhauer M.U."/>
            <person name="Montooth K."/>
            <person name="Mount S.M."/>
            <person name="Mu X."/>
            <person name="Myers E."/>
            <person name="Negre B."/>
            <person name="Newfeld S."/>
            <person name="Nielsen R."/>
            <person name="Noor M.A."/>
            <person name="O'Grady P."/>
            <person name="Pachter L."/>
            <person name="Papaceit M."/>
            <person name="Parisi M.J."/>
            <person name="Parisi M."/>
            <person name="Parts L."/>
            <person name="Pedersen J.S."/>
            <person name="Pesole G."/>
            <person name="Phillippy A.M."/>
            <person name="Ponting C.P."/>
            <person name="Pop M."/>
            <person name="Porcelli D."/>
            <person name="Powell J.R."/>
            <person name="Prohaska S."/>
            <person name="Pruitt K."/>
            <person name="Puig M."/>
            <person name="Quesneville H."/>
            <person name="Ram K.R."/>
            <person name="Rand D."/>
            <person name="Rasmussen M.D."/>
            <person name="Reed L.K."/>
            <person name="Reenan R."/>
            <person name="Reily A."/>
            <person name="Remington K.A."/>
            <person name="Rieger T.T."/>
            <person name="Ritchie M.G."/>
            <person name="Robin C."/>
            <person name="Rogers Y.H."/>
            <person name="Rohde C."/>
            <person name="Rozas J."/>
            <person name="Rubenfield M.J."/>
            <person name="Ruiz A."/>
            <person name="Russo S."/>
            <person name="Salzberg S.L."/>
            <person name="Sanchez-Gracia A."/>
            <person name="Saranga D.J."/>
            <person name="Sato H."/>
            <person name="Schaeffer S.W."/>
            <person name="Schatz M.C."/>
            <person name="Schlenke T."/>
            <person name="Schwartz R."/>
            <person name="Segarra C."/>
            <person name="Singh R.S."/>
            <person name="Sirot L."/>
            <person name="Sirota M."/>
            <person name="Sisneros N.B."/>
            <person name="Smith C.D."/>
            <person name="Smith T.F."/>
            <person name="Spieth J."/>
            <person name="Stage D.E."/>
            <person name="Stark A."/>
            <person name="Stephan W."/>
            <person name="Strausberg R.L."/>
            <person name="Strempel S."/>
            <person name="Sturgill D."/>
            <person name="Sutton G."/>
            <person name="Sutton G.G."/>
            <person name="Tao W."/>
            <person name="Teichmann S."/>
            <person name="Tobari Y.N."/>
            <person name="Tomimura Y."/>
            <person name="Tsolas J.M."/>
            <person name="Valente V.L."/>
            <person name="Venter E."/>
            <person name="Venter J.C."/>
            <person name="Vicario S."/>
            <person name="Vieira F.G."/>
            <person name="Vilella A.J."/>
            <person name="Villasante A."/>
            <person name="Walenz B."/>
            <person name="Wang J."/>
            <person name="Wasserman M."/>
            <person name="Watts T."/>
            <person name="Wilson D."/>
            <person name="Wilson R.K."/>
            <person name="Wing R.A."/>
            <person name="Wolfner M.F."/>
            <person name="Wong A."/>
            <person name="Wong G.K."/>
            <person name="Wu C.I."/>
            <person name="Wu G."/>
            <person name="Yamamoto D."/>
            <person name="Yang H.P."/>
            <person name="Yang S.P."/>
            <person name="Yorke J.A."/>
            <person name="Yoshida K."/>
            <person name="Zdobnov E."/>
            <person name="Zhang P."/>
            <person name="Zhang Y."/>
            <person name="Zimin A.V."/>
            <person name="Baldwin J."/>
            <person name="Abdouelleil A."/>
            <person name="Abdulkadir J."/>
            <person name="Abebe A."/>
            <person name="Abera B."/>
            <person name="Abreu J."/>
            <person name="Acer S.C."/>
            <person name="Aftuck L."/>
            <person name="Alexander A."/>
            <person name="An P."/>
            <person name="Anderson E."/>
            <person name="Anderson S."/>
            <person name="Arachi H."/>
            <person name="Azer M."/>
            <person name="Bachantsang P."/>
            <person name="Barry A."/>
            <person name="Bayul T."/>
            <person name="Berlin A."/>
            <person name="Bessette D."/>
            <person name="Bloom T."/>
            <person name="Blye J."/>
            <person name="Boguslavskiy L."/>
            <person name="Bonnet C."/>
            <person name="Boukhgalter B."/>
            <person name="Bourzgui I."/>
            <person name="Brown A."/>
            <person name="Cahill P."/>
            <person name="Channer S."/>
            <person name="Cheshatsang Y."/>
            <person name="Chuda L."/>
            <person name="Citroen M."/>
            <person name="Collymore A."/>
            <person name="Cooke P."/>
            <person name="Costello M."/>
            <person name="D'Aco K."/>
            <person name="Daza R."/>
            <person name="De Haan G."/>
            <person name="DeGray S."/>
            <person name="DeMaso C."/>
            <person name="Dhargay N."/>
            <person name="Dooley K."/>
            <person name="Dooley E."/>
            <person name="Doricent M."/>
            <person name="Dorje P."/>
            <person name="Dorjee K."/>
            <person name="Dupes A."/>
            <person name="Elong R."/>
            <person name="Falk J."/>
            <person name="Farina A."/>
            <person name="Faro S."/>
            <person name="Ferguson D."/>
            <person name="Fisher S."/>
            <person name="Foley C.D."/>
            <person name="Franke A."/>
            <person name="Friedrich D."/>
            <person name="Gadbois L."/>
            <person name="Gearin G."/>
            <person name="Gearin C.R."/>
            <person name="Giannoukos G."/>
            <person name="Goode T."/>
            <person name="Graham J."/>
            <person name="Grandbois E."/>
            <person name="Grewal S."/>
            <person name="Gyaltsen K."/>
            <person name="Hafez N."/>
            <person name="Hagos B."/>
            <person name="Hall J."/>
            <person name="Henson C."/>
            <person name="Hollinger A."/>
            <person name="Honan T."/>
            <person name="Huard M.D."/>
            <person name="Hughes L."/>
            <person name="Hurhula B."/>
            <person name="Husby M.E."/>
            <person name="Kamat A."/>
            <person name="Kanga B."/>
            <person name="Kashin S."/>
            <person name="Khazanovich D."/>
            <person name="Kisner P."/>
            <person name="Lance K."/>
            <person name="Lara M."/>
            <person name="Lee W."/>
            <person name="Lennon N."/>
            <person name="Letendre F."/>
            <person name="LeVine R."/>
            <person name="Lipovsky A."/>
            <person name="Liu X."/>
            <person name="Liu J."/>
            <person name="Liu S."/>
            <person name="Lokyitsang T."/>
            <person name="Lokyitsang Y."/>
            <person name="Lubonja R."/>
            <person name="Lui A."/>
            <person name="MacDonald P."/>
            <person name="Magnisalis V."/>
            <person name="Maru K."/>
            <person name="Matthews C."/>
            <person name="McCusker W."/>
            <person name="McDonough S."/>
            <person name="Mehta T."/>
            <person name="Meldrim J."/>
            <person name="Meneus L."/>
            <person name="Mihai O."/>
            <person name="Mihalev A."/>
            <person name="Mihova T."/>
            <person name="Mittelman R."/>
            <person name="Mlenga V."/>
            <person name="Montmayeur A."/>
            <person name="Mulrain L."/>
            <person name="Navidi A."/>
            <person name="Naylor J."/>
            <person name="Negash T."/>
            <person name="Nguyen T."/>
            <person name="Nguyen N."/>
            <person name="Nicol R."/>
            <person name="Norbu C."/>
            <person name="Norbu N."/>
            <person name="Novod N."/>
            <person name="O'Neill B."/>
            <person name="Osman S."/>
            <person name="Markiewicz E."/>
            <person name="Oyono O.L."/>
            <person name="Patti C."/>
            <person name="Phunkhang P."/>
            <person name="Pierre F."/>
            <person name="Priest M."/>
            <person name="Raghuraman S."/>
            <person name="Rege F."/>
            <person name="Reyes R."/>
            <person name="Rise C."/>
            <person name="Rogov P."/>
            <person name="Ross K."/>
            <person name="Ryan E."/>
            <person name="Settipalli S."/>
            <person name="Shea T."/>
            <person name="Sherpa N."/>
            <person name="Shi L."/>
            <person name="Shih D."/>
            <person name="Sparrow T."/>
            <person name="Spaulding J."/>
            <person name="Stalker J."/>
            <person name="Stange-Thomann N."/>
            <person name="Stavropoulos S."/>
            <person name="Stone C."/>
            <person name="Strader C."/>
            <person name="Tesfaye S."/>
            <person name="Thomson T."/>
            <person name="Thoulutsang Y."/>
            <person name="Thoulutsang D."/>
            <person name="Topham K."/>
            <person name="Topping I."/>
            <person name="Tsamla T."/>
            <person name="Vassiliev H."/>
            <person name="Vo A."/>
            <person name="Wangchuk T."/>
            <person name="Wangdi T."/>
            <person name="Weiand M."/>
            <person name="Wilkinson J."/>
            <person name="Wilson A."/>
            <person name="Yadav S."/>
            <person name="Young G."/>
            <person name="Yu Q."/>
            <person name="Zembek L."/>
            <person name="Zhong D."/>
            <person name="Zimmer A."/>
            <person name="Zwirko Z."/>
            <person name="Jaffe D.B."/>
            <person name="Alvarez P."/>
            <person name="Brockman W."/>
            <person name="Butler J."/>
            <person name="Chin C."/>
            <person name="Gnerre S."/>
            <person name="Grabherr M."/>
            <person name="Kleber M."/>
            <person name="Mauceli E."/>
            <person name="MacCallum I."/>
        </authorList>
    </citation>
    <scope>NUCLEOTIDE SEQUENCE [LARGE SCALE GENOMIC DNA]</scope>
    <source>
        <strain evidence="4">Tucson 15081-1352.22</strain>
    </source>
</reference>
<keyword evidence="4" id="KW-1185">Reference proteome</keyword>
<keyword evidence="2" id="KW-0732">Signal</keyword>
<feature type="region of interest" description="Disordered" evidence="1">
    <location>
        <begin position="47"/>
        <end position="486"/>
    </location>
</feature>
<dbReference type="HOGENOM" id="CLU_390921_0_0_1"/>
<evidence type="ECO:0000256" key="1">
    <source>
        <dbReference type="SAM" id="MobiDB-lite"/>
    </source>
</evidence>
<feature type="compositionally biased region" description="Polar residues" evidence="1">
    <location>
        <begin position="382"/>
        <end position="395"/>
    </location>
</feature>
<feature type="compositionally biased region" description="Low complexity" evidence="1">
    <location>
        <begin position="160"/>
        <end position="176"/>
    </location>
</feature>
<protein>
    <submittedName>
        <fullName evidence="3">Uncharacterized protein, isoform B</fullName>
    </submittedName>
</protein>
<evidence type="ECO:0000313" key="3">
    <source>
        <dbReference type="EMBL" id="EDW11048.2"/>
    </source>
</evidence>
<accession>B4KFT3</accession>
<feature type="signal peptide" evidence="2">
    <location>
        <begin position="1"/>
        <end position="17"/>
    </location>
</feature>